<feature type="compositionally biased region" description="Polar residues" evidence="8">
    <location>
        <begin position="455"/>
        <end position="475"/>
    </location>
</feature>
<dbReference type="InterPro" id="IPR027417">
    <property type="entry name" value="P-loop_NTPase"/>
</dbReference>
<dbReference type="InterPro" id="IPR014001">
    <property type="entry name" value="Helicase_ATP-bd"/>
</dbReference>
<dbReference type="GO" id="GO:0005524">
    <property type="term" value="F:ATP binding"/>
    <property type="evidence" value="ECO:0007669"/>
    <property type="project" value="UniProtKB-KW"/>
</dbReference>
<dbReference type="PANTHER" id="PTHR45797:SF1">
    <property type="entry name" value="HELICASE ARIP4"/>
    <property type="match status" value="1"/>
</dbReference>
<keyword evidence="6" id="KW-0238">DNA-binding</keyword>
<evidence type="ECO:0000313" key="10">
    <source>
        <dbReference type="EMBL" id="VDL19455.1"/>
    </source>
</evidence>
<dbReference type="Proteomes" id="UP000274504">
    <property type="component" value="Unassembled WGS sequence"/>
</dbReference>
<protein>
    <submittedName>
        <fullName evidence="12">Helicase ATP-binding domain-containing protein</fullName>
    </submittedName>
</protein>
<proteinExistence type="inferred from homology"/>
<keyword evidence="4" id="KW-0378">Hydrolase</keyword>
<feature type="compositionally biased region" description="Polar residues" evidence="8">
    <location>
        <begin position="397"/>
        <end position="406"/>
    </location>
</feature>
<dbReference type="WBParaSite" id="HDID_0000199301-mRNA-1">
    <property type="protein sequence ID" value="HDID_0000199301-mRNA-1"/>
    <property type="gene ID" value="HDID_0000199301"/>
</dbReference>
<name>A0A158QCV0_HYMDI</name>
<reference evidence="10 11" key="2">
    <citation type="submission" date="2018-11" db="EMBL/GenBank/DDBJ databases">
        <authorList>
            <consortium name="Pathogen Informatics"/>
        </authorList>
    </citation>
    <scope>NUCLEOTIDE SEQUENCE [LARGE SCALE GENOMIC DNA]</scope>
</reference>
<dbReference type="GO" id="GO:0003677">
    <property type="term" value="F:DNA binding"/>
    <property type="evidence" value="ECO:0007669"/>
    <property type="project" value="UniProtKB-KW"/>
</dbReference>
<reference evidence="12" key="1">
    <citation type="submission" date="2016-04" db="UniProtKB">
        <authorList>
            <consortium name="WormBaseParasite"/>
        </authorList>
    </citation>
    <scope>IDENTIFICATION</scope>
</reference>
<evidence type="ECO:0000256" key="7">
    <source>
        <dbReference type="ARBA" id="ARBA00023242"/>
    </source>
</evidence>
<dbReference type="GO" id="GO:0004386">
    <property type="term" value="F:helicase activity"/>
    <property type="evidence" value="ECO:0007669"/>
    <property type="project" value="UniProtKB-KW"/>
</dbReference>
<dbReference type="AlphaFoldDB" id="A0A158QCV0"/>
<keyword evidence="5" id="KW-0067">ATP-binding</keyword>
<sequence length="670" mass="74016">MPGSNSSGSTASNATKSSGRRKRGNPSPEPRKIEYELNKDGELVPVSGEPNSGDDLKTFQNHLMNQNNDNKGATEASAASSSRNKRKQTFERKNIKRVRDDSAFSEEAQNAQKAEMERRMRLKIEEQAMAAQWKAQNASFSQPTFVPNADGIPLQSKPEDNVKSESVDVKSLDVKPPPPCVTTTASAKLFKQKQSLDAIQPDDTIIVIGESDDEIDFNVNGPDLKLGNHQVIELSDDEDADVVMTAIEAPEEEEEDEVQTEFCELRDAQNLPDEEGRICIRRGATEDKSYYLAPHIARIIKPHQVSGVRFLFENLVENQTEFNRSEGFGCILAHSMGLGKSIQVIAFLDLVFRYYPALHTVLLIVPINTLQNWQTEFQMWLPSALYIPEEESKPKVNGQQSCSSAASTPTQMTLSSTSTQQFMSPPLAQHPPPPSAVHSEPSLLSLINDSPPPQSSNMNEQGDQLLNSSSNTNPILSGEPQFPPPPPSHTQPSSQVESVKSEKSQIQREPPSFRLHVIKDTTKSLDARYQVVSEWTKVGGVLLMGYEMFRMLTTPKKQARVHSMPSMNPFMYGGGVSGGFGNIPMSASATSLFQPPSNPPPSVVSEMGSKKRKRPIMIDIDKEEKEEHMLKDMRIALADPGPQIVICDEGHRIKNSEASISRALKALKTK</sequence>
<evidence type="ECO:0000259" key="9">
    <source>
        <dbReference type="SMART" id="SM00487"/>
    </source>
</evidence>
<dbReference type="EMBL" id="UYSG01000431">
    <property type="protein sequence ID" value="VDL19455.1"/>
    <property type="molecule type" value="Genomic_DNA"/>
</dbReference>
<dbReference type="OrthoDB" id="9900844at2759"/>
<dbReference type="GO" id="GO:0016887">
    <property type="term" value="F:ATP hydrolysis activity"/>
    <property type="evidence" value="ECO:0007669"/>
    <property type="project" value="InterPro"/>
</dbReference>
<feature type="compositionally biased region" description="Basic and acidic residues" evidence="8">
    <location>
        <begin position="88"/>
        <end position="102"/>
    </location>
</feature>
<dbReference type="Gene3D" id="3.40.50.10810">
    <property type="entry name" value="Tandem AAA-ATPase domain"/>
    <property type="match status" value="2"/>
</dbReference>
<evidence type="ECO:0000256" key="5">
    <source>
        <dbReference type="ARBA" id="ARBA00022840"/>
    </source>
</evidence>
<dbReference type="SMART" id="SM00487">
    <property type="entry name" value="DEXDc"/>
    <property type="match status" value="1"/>
</dbReference>
<comment type="subcellular location">
    <subcellularLocation>
        <location evidence="1">Nucleus</location>
    </subcellularLocation>
</comment>
<feature type="compositionally biased region" description="Low complexity" evidence="8">
    <location>
        <begin position="1"/>
        <end position="17"/>
    </location>
</feature>
<feature type="compositionally biased region" description="Basic and acidic residues" evidence="8">
    <location>
        <begin position="29"/>
        <end position="42"/>
    </location>
</feature>
<evidence type="ECO:0000256" key="6">
    <source>
        <dbReference type="ARBA" id="ARBA00023125"/>
    </source>
</evidence>
<dbReference type="Pfam" id="PF00176">
    <property type="entry name" value="SNF2-rel_dom"/>
    <property type="match status" value="1"/>
</dbReference>
<feature type="compositionally biased region" description="Polar residues" evidence="8">
    <location>
        <begin position="58"/>
        <end position="71"/>
    </location>
</feature>
<evidence type="ECO:0000313" key="12">
    <source>
        <dbReference type="WBParaSite" id="HDID_0000199301-mRNA-1"/>
    </source>
</evidence>
<evidence type="ECO:0000256" key="3">
    <source>
        <dbReference type="ARBA" id="ARBA00022741"/>
    </source>
</evidence>
<evidence type="ECO:0000256" key="2">
    <source>
        <dbReference type="ARBA" id="ARBA00007025"/>
    </source>
</evidence>
<dbReference type="PANTHER" id="PTHR45797">
    <property type="entry name" value="RAD54-LIKE"/>
    <property type="match status" value="1"/>
</dbReference>
<evidence type="ECO:0000313" key="11">
    <source>
        <dbReference type="Proteomes" id="UP000274504"/>
    </source>
</evidence>
<dbReference type="SUPFAM" id="SSF52540">
    <property type="entry name" value="P-loop containing nucleoside triphosphate hydrolases"/>
    <property type="match status" value="1"/>
</dbReference>
<evidence type="ECO:0000256" key="8">
    <source>
        <dbReference type="SAM" id="MobiDB-lite"/>
    </source>
</evidence>
<evidence type="ECO:0000256" key="1">
    <source>
        <dbReference type="ARBA" id="ARBA00004123"/>
    </source>
</evidence>
<comment type="similarity">
    <text evidence="2">Belongs to the SNF2/RAD54 helicase family.</text>
</comment>
<dbReference type="STRING" id="6216.A0A158QCV0"/>
<accession>A0A158QCV0</accession>
<gene>
    <name evidence="10" type="ORF">HDID_LOCUS1994</name>
</gene>
<keyword evidence="4" id="KW-0347">Helicase</keyword>
<dbReference type="InterPro" id="IPR038718">
    <property type="entry name" value="SNF2-like_sf"/>
</dbReference>
<dbReference type="InterPro" id="IPR044574">
    <property type="entry name" value="ARIP4-like"/>
</dbReference>
<keyword evidence="7" id="KW-0539">Nucleus</keyword>
<feature type="region of interest" description="Disordered" evidence="8">
    <location>
        <begin position="592"/>
        <end position="613"/>
    </location>
</feature>
<feature type="compositionally biased region" description="Low complexity" evidence="8">
    <location>
        <begin position="407"/>
        <end position="427"/>
    </location>
</feature>
<feature type="region of interest" description="Disordered" evidence="8">
    <location>
        <begin position="392"/>
        <end position="514"/>
    </location>
</feature>
<feature type="domain" description="Helicase ATP-binding" evidence="9">
    <location>
        <begin position="296"/>
        <end position="670"/>
    </location>
</feature>
<organism evidence="12">
    <name type="scientific">Hymenolepis diminuta</name>
    <name type="common">Rat tapeworm</name>
    <dbReference type="NCBI Taxonomy" id="6216"/>
    <lineage>
        <taxon>Eukaryota</taxon>
        <taxon>Metazoa</taxon>
        <taxon>Spiralia</taxon>
        <taxon>Lophotrochozoa</taxon>
        <taxon>Platyhelminthes</taxon>
        <taxon>Cestoda</taxon>
        <taxon>Eucestoda</taxon>
        <taxon>Cyclophyllidea</taxon>
        <taxon>Hymenolepididae</taxon>
        <taxon>Hymenolepis</taxon>
    </lineage>
</organism>
<keyword evidence="3" id="KW-0547">Nucleotide-binding</keyword>
<dbReference type="InterPro" id="IPR000330">
    <property type="entry name" value="SNF2_N"/>
</dbReference>
<feature type="region of interest" description="Disordered" evidence="8">
    <location>
        <begin position="1"/>
        <end position="112"/>
    </location>
</feature>
<dbReference type="GO" id="GO:0005634">
    <property type="term" value="C:nucleus"/>
    <property type="evidence" value="ECO:0007669"/>
    <property type="project" value="UniProtKB-SubCell"/>
</dbReference>
<evidence type="ECO:0000256" key="4">
    <source>
        <dbReference type="ARBA" id="ARBA00022806"/>
    </source>
</evidence>